<dbReference type="SUPFAM" id="SSF55073">
    <property type="entry name" value="Nucleotide cyclase"/>
    <property type="match status" value="1"/>
</dbReference>
<gene>
    <name evidence="7" type="ORF">GCM10012284_36330</name>
</gene>
<dbReference type="InterPro" id="IPR000160">
    <property type="entry name" value="GGDEF_dom"/>
</dbReference>
<dbReference type="NCBIfam" id="TIGR00254">
    <property type="entry name" value="GGDEF"/>
    <property type="match status" value="1"/>
</dbReference>
<feature type="transmembrane region" description="Helical" evidence="2">
    <location>
        <begin position="82"/>
        <end position="102"/>
    </location>
</feature>
<feature type="transmembrane region" description="Helical" evidence="2">
    <location>
        <begin position="44"/>
        <end position="61"/>
    </location>
</feature>
<dbReference type="SMART" id="SM00091">
    <property type="entry name" value="PAS"/>
    <property type="match status" value="1"/>
</dbReference>
<evidence type="ECO:0008006" key="9">
    <source>
        <dbReference type="Google" id="ProtNLM"/>
    </source>
</evidence>
<keyword evidence="8" id="KW-1185">Reference proteome</keyword>
<dbReference type="RefSeq" id="WP_229715931.1">
    <property type="nucleotide sequence ID" value="NZ_BMMX01000016.1"/>
</dbReference>
<dbReference type="PANTHER" id="PTHR44757">
    <property type="entry name" value="DIGUANYLATE CYCLASE DGCP"/>
    <property type="match status" value="1"/>
</dbReference>
<dbReference type="InterPro" id="IPR035919">
    <property type="entry name" value="EAL_sf"/>
</dbReference>
<dbReference type="InterPro" id="IPR043128">
    <property type="entry name" value="Rev_trsase/Diguanyl_cyclase"/>
</dbReference>
<feature type="domain" description="PAC" evidence="4">
    <location>
        <begin position="417"/>
        <end position="473"/>
    </location>
</feature>
<proteinExistence type="predicted"/>
<dbReference type="Proteomes" id="UP000656042">
    <property type="component" value="Unassembled WGS sequence"/>
</dbReference>
<evidence type="ECO:0000259" key="5">
    <source>
        <dbReference type="PROSITE" id="PS50883"/>
    </source>
</evidence>
<dbReference type="SMART" id="SM00052">
    <property type="entry name" value="EAL"/>
    <property type="match status" value="1"/>
</dbReference>
<dbReference type="InterPro" id="IPR029787">
    <property type="entry name" value="Nucleotide_cyclase"/>
</dbReference>
<feature type="transmembrane region" description="Helical" evidence="2">
    <location>
        <begin position="168"/>
        <end position="188"/>
    </location>
</feature>
<organism evidence="7 8">
    <name type="scientific">Mangrovihabitans endophyticus</name>
    <dbReference type="NCBI Taxonomy" id="1751298"/>
    <lineage>
        <taxon>Bacteria</taxon>
        <taxon>Bacillati</taxon>
        <taxon>Actinomycetota</taxon>
        <taxon>Actinomycetes</taxon>
        <taxon>Micromonosporales</taxon>
        <taxon>Micromonosporaceae</taxon>
        <taxon>Mangrovihabitans</taxon>
    </lineage>
</organism>
<dbReference type="Gene3D" id="3.30.450.20">
    <property type="entry name" value="PAS domain"/>
    <property type="match status" value="1"/>
</dbReference>
<dbReference type="CDD" id="cd01948">
    <property type="entry name" value="EAL"/>
    <property type="match status" value="1"/>
</dbReference>
<dbReference type="InterPro" id="IPR013656">
    <property type="entry name" value="PAS_4"/>
</dbReference>
<comment type="caution">
    <text evidence="7">The sequence shown here is derived from an EMBL/GenBank/DDBJ whole genome shotgun (WGS) entry which is preliminary data.</text>
</comment>
<reference evidence="7" key="1">
    <citation type="journal article" date="2014" name="Int. J. Syst. Evol. Microbiol.">
        <title>Complete genome sequence of Corynebacterium casei LMG S-19264T (=DSM 44701T), isolated from a smear-ripened cheese.</title>
        <authorList>
            <consortium name="US DOE Joint Genome Institute (JGI-PGF)"/>
            <person name="Walter F."/>
            <person name="Albersmeier A."/>
            <person name="Kalinowski J."/>
            <person name="Ruckert C."/>
        </authorList>
    </citation>
    <scope>NUCLEOTIDE SEQUENCE</scope>
    <source>
        <strain evidence="7">CGMCC 4.7299</strain>
    </source>
</reference>
<evidence type="ECO:0000313" key="8">
    <source>
        <dbReference type="Proteomes" id="UP000656042"/>
    </source>
</evidence>
<accession>A0A8J3C217</accession>
<dbReference type="Pfam" id="PF08448">
    <property type="entry name" value="PAS_4"/>
    <property type="match status" value="1"/>
</dbReference>
<feature type="transmembrane region" description="Helical" evidence="2">
    <location>
        <begin position="225"/>
        <end position="246"/>
    </location>
</feature>
<dbReference type="PROSITE" id="PS50113">
    <property type="entry name" value="PAC"/>
    <property type="match status" value="1"/>
</dbReference>
<dbReference type="PROSITE" id="PS50112">
    <property type="entry name" value="PAS"/>
    <property type="match status" value="1"/>
</dbReference>
<evidence type="ECO:0000256" key="2">
    <source>
        <dbReference type="SAM" id="Phobius"/>
    </source>
</evidence>
<feature type="domain" description="PAS" evidence="3">
    <location>
        <begin position="345"/>
        <end position="415"/>
    </location>
</feature>
<dbReference type="SUPFAM" id="SSF55785">
    <property type="entry name" value="PYP-like sensor domain (PAS domain)"/>
    <property type="match status" value="1"/>
</dbReference>
<reference evidence="7" key="2">
    <citation type="submission" date="2020-09" db="EMBL/GenBank/DDBJ databases">
        <authorList>
            <person name="Sun Q."/>
            <person name="Zhou Y."/>
        </authorList>
    </citation>
    <scope>NUCLEOTIDE SEQUENCE</scope>
    <source>
        <strain evidence="7">CGMCC 4.7299</strain>
    </source>
</reference>
<feature type="transmembrane region" description="Helical" evidence="2">
    <location>
        <begin position="20"/>
        <end position="38"/>
    </location>
</feature>
<dbReference type="PANTHER" id="PTHR44757:SF2">
    <property type="entry name" value="BIOFILM ARCHITECTURE MAINTENANCE PROTEIN MBAA"/>
    <property type="match status" value="1"/>
</dbReference>
<dbReference type="CDD" id="cd01949">
    <property type="entry name" value="GGDEF"/>
    <property type="match status" value="1"/>
</dbReference>
<dbReference type="Gene3D" id="3.20.20.450">
    <property type="entry name" value="EAL domain"/>
    <property type="match status" value="1"/>
</dbReference>
<evidence type="ECO:0000256" key="1">
    <source>
        <dbReference type="SAM" id="MobiDB-lite"/>
    </source>
</evidence>
<protein>
    <recommendedName>
        <fullName evidence="9">PAS domain S-box-containing protein/diguanylate cyclase (GGDEF) domain-containing protein</fullName>
    </recommendedName>
</protein>
<dbReference type="EMBL" id="BMMX01000016">
    <property type="protein sequence ID" value="GGK98782.1"/>
    <property type="molecule type" value="Genomic_DNA"/>
</dbReference>
<dbReference type="InterPro" id="IPR000014">
    <property type="entry name" value="PAS"/>
</dbReference>
<evidence type="ECO:0000259" key="3">
    <source>
        <dbReference type="PROSITE" id="PS50112"/>
    </source>
</evidence>
<feature type="transmembrane region" description="Helical" evidence="2">
    <location>
        <begin position="200"/>
        <end position="219"/>
    </location>
</feature>
<keyword evidence="2" id="KW-1133">Transmembrane helix</keyword>
<keyword evidence="2" id="KW-0472">Membrane</keyword>
<dbReference type="AlphaFoldDB" id="A0A8J3C217"/>
<feature type="domain" description="EAL" evidence="5">
    <location>
        <begin position="641"/>
        <end position="894"/>
    </location>
</feature>
<name>A0A8J3C217_9ACTN</name>
<feature type="transmembrane region" description="Helical" evidence="2">
    <location>
        <begin position="283"/>
        <end position="305"/>
    </location>
</feature>
<dbReference type="PROSITE" id="PS50883">
    <property type="entry name" value="EAL"/>
    <property type="match status" value="1"/>
</dbReference>
<dbReference type="InterPro" id="IPR001633">
    <property type="entry name" value="EAL_dom"/>
</dbReference>
<dbReference type="Pfam" id="PF00563">
    <property type="entry name" value="EAL"/>
    <property type="match status" value="1"/>
</dbReference>
<dbReference type="PROSITE" id="PS50887">
    <property type="entry name" value="GGDEF"/>
    <property type="match status" value="1"/>
</dbReference>
<dbReference type="SMART" id="SM00267">
    <property type="entry name" value="GGDEF"/>
    <property type="match status" value="1"/>
</dbReference>
<dbReference type="Pfam" id="PF00990">
    <property type="entry name" value="GGDEF"/>
    <property type="match status" value="1"/>
</dbReference>
<dbReference type="SUPFAM" id="SSF141868">
    <property type="entry name" value="EAL domain-like"/>
    <property type="match status" value="1"/>
</dbReference>
<feature type="domain" description="GGDEF" evidence="6">
    <location>
        <begin position="502"/>
        <end position="632"/>
    </location>
</feature>
<dbReference type="NCBIfam" id="TIGR00229">
    <property type="entry name" value="sensory_box"/>
    <property type="match status" value="1"/>
</dbReference>
<keyword evidence="2" id="KW-0812">Transmembrane</keyword>
<dbReference type="CDD" id="cd00130">
    <property type="entry name" value="PAS"/>
    <property type="match status" value="1"/>
</dbReference>
<feature type="transmembrane region" description="Helical" evidence="2">
    <location>
        <begin position="108"/>
        <end position="130"/>
    </location>
</feature>
<evidence type="ECO:0000313" key="7">
    <source>
        <dbReference type="EMBL" id="GGK98782.1"/>
    </source>
</evidence>
<feature type="transmembrane region" description="Helical" evidence="2">
    <location>
        <begin position="142"/>
        <end position="162"/>
    </location>
</feature>
<evidence type="ECO:0000259" key="6">
    <source>
        <dbReference type="PROSITE" id="PS50887"/>
    </source>
</evidence>
<evidence type="ECO:0000259" key="4">
    <source>
        <dbReference type="PROSITE" id="PS50113"/>
    </source>
</evidence>
<sequence length="899" mass="94889">MAPPFHEHIRTRTAVRAAHFVVPAAAVLVLLAGLGGLIAPRVAVAVGVGMSALWAAAMLGLPAVTHHDGRGPVPAGVHDRRAVGLLTAAALSAGVWAVLPLVAPSTSLPVTAVLALAGVLGVAGAMVLPGGAATWPVRFRRVFDGVGLGISLGFAAWLVRPVSAAEMVALPPTLVGATAVSIMIVVLLGVRPHDGPAARCGWGVVVTLAALTVATNLVVLGHAGAALVTLGVPAVVGLAVTAAGGAHRTVGQARPSAEPPGETPGAIPSAPWRDVRATEPNPAGYPLLTIPAGLGLLAAVYHWIVVGSFDTTAVALGFAMVGTLVMRELLAVSDIRRYAGRLRTNEAHFRSLVAGATDLTLVLDERLTIDWQSPASARLFGLADAQVLGRNFRDLLHPDDAANAQAVIEAVLSGDHADGPPALINARIRDGNGVWRDTESTVSDQRGVPEVAALVVHVRDVGERRQLERALHMLHCTDQLTGLANHRALMRDLLAYRRRAGQQGSLLVIGLHGLADINKAHGRDVGDTVLIEVGSRIRSLLGAEDVPARLGGDEFAVLTADGAVLAYALATRLVTLLMEPYHLPGVIVELHTSVGLAELSGGSDSDEVMRHADLARSRARQLGRDRVEWYDTDVEIKLHRRMDLEHQLLNAADNRELDLVFQPVVNLRDKTPVGIEALVRWRHPTLGTILPGEMLPIARAVGIAGELDEWVLDAACRRLADWSTGDDGFWLSVNVAPRELLATGFPDRVAAVLARHGLAPERLVVEVAEPWVAEDVPAVVAALAALRKLGIRAALDDFGAGQASLSHLRRLPVDMLKLDRTLMNAPTEPIVGPAVVEVVVSLGRRLGLEIVAKGLETEEEIDRARAAGCLYGQGFALARPAPAERIEAYLDTHRSERSH</sequence>
<dbReference type="InterPro" id="IPR000700">
    <property type="entry name" value="PAS-assoc_C"/>
</dbReference>
<dbReference type="InterPro" id="IPR035965">
    <property type="entry name" value="PAS-like_dom_sf"/>
</dbReference>
<feature type="region of interest" description="Disordered" evidence="1">
    <location>
        <begin position="249"/>
        <end position="273"/>
    </location>
</feature>
<dbReference type="Gene3D" id="3.30.70.270">
    <property type="match status" value="1"/>
</dbReference>
<dbReference type="InterPro" id="IPR052155">
    <property type="entry name" value="Biofilm_reg_signaling"/>
</dbReference>